<dbReference type="InterPro" id="IPR000209">
    <property type="entry name" value="Peptidase_S8/S53_dom"/>
</dbReference>
<dbReference type="InterPro" id="IPR051048">
    <property type="entry name" value="Peptidase_S8/S53_subtilisin"/>
</dbReference>
<dbReference type="KEGG" id="kphy:AOZ06_22870"/>
<evidence type="ECO:0000313" key="10">
    <source>
        <dbReference type="EMBL" id="ALG09372.1"/>
    </source>
</evidence>
<evidence type="ECO:0000256" key="4">
    <source>
        <dbReference type="ARBA" id="ARBA00022825"/>
    </source>
</evidence>
<feature type="active site" description="Charge relay system" evidence="5 6">
    <location>
        <position position="422"/>
    </location>
</feature>
<evidence type="ECO:0000256" key="8">
    <source>
        <dbReference type="SAM" id="MobiDB-lite"/>
    </source>
</evidence>
<keyword evidence="4 6" id="KW-0720">Serine protease</keyword>
<evidence type="ECO:0000256" key="1">
    <source>
        <dbReference type="ARBA" id="ARBA00011073"/>
    </source>
</evidence>
<dbReference type="STRING" id="860235.AOZ06_22870"/>
<feature type="active site" description="Charge relay system" evidence="5 6">
    <location>
        <position position="245"/>
    </location>
</feature>
<dbReference type="PANTHER" id="PTHR43399">
    <property type="entry name" value="SUBTILISIN-RELATED"/>
    <property type="match status" value="1"/>
</dbReference>
<comment type="similarity">
    <text evidence="1 6 7">Belongs to the peptidase S8 family.</text>
</comment>
<keyword evidence="2 6" id="KW-0645">Protease</keyword>
<name>A0A0N9HVX4_9PSEU</name>
<dbReference type="InterPro" id="IPR023827">
    <property type="entry name" value="Peptidase_S8_Asp-AS"/>
</dbReference>
<feature type="compositionally biased region" description="Low complexity" evidence="8">
    <location>
        <begin position="10"/>
        <end position="20"/>
    </location>
</feature>
<dbReference type="PRINTS" id="PR00723">
    <property type="entry name" value="SUBTILISIN"/>
</dbReference>
<dbReference type="AlphaFoldDB" id="A0A0N9HVX4"/>
<dbReference type="GO" id="GO:0006508">
    <property type="term" value="P:proteolysis"/>
    <property type="evidence" value="ECO:0007669"/>
    <property type="project" value="UniProtKB-KW"/>
</dbReference>
<dbReference type="PROSITE" id="PS00138">
    <property type="entry name" value="SUBTILASE_SER"/>
    <property type="match status" value="1"/>
</dbReference>
<sequence>MTVVGIATAQSAAAAPASTDPGGGAGPGPIGRPRTVTLITGDQVAVTERTGQLPAISITPGAGRERIRFQRSRDKSGWSVIPSDALALIHSGVLDKRLFRVDRLLADGFDESRPTLPLIIEREPQRAAVALPAITPVRELSSIGATAVVEHKDKAGEFWSTVAGPRAASTGVRRIWLDGKVRASLEQSVPQIGAPAAWRNGFTGKDVKVAVLDTGVDATHPDLAGKVAGAKDFSGGSDPADRHGHGTHVASTILGSGAASGGKYKGVAPDARLLAAKVLGDDGSGDLSGIISGMEWAVEQGAKVVNLSLGGTDSEDVDPGEEAVNRLSAAKGVLFVIAAGNEGEQGPASIGSPGSADAALTVGAVDRADKLAYFSSRGPRSFDNAVKPEITAPGVGIVAARAAGAPAQNPVGDHYMAASGTSMATPHVAGSAVLLAQQHPDWAGDRLKAALTGAAKPTDGLNPFEQGAGRVDVARVSTQQVGANVSTIAFGSLPWDSATKPVTRELVYRNSGTAPVDLDLRADMRDAAGKPAADGLVTVAKPKVTVPAGGTASVTVTLEQGQRPRGAYGGTVIATSASGASVRTLVGADLERQQFDVNLKLIGREGNGPDGKGANAYVFVTNLDTGVMVPYFVTEGGGQLRLPQGRYFFMAQINEVRDGADTHPTLVPAPGVVVDKNSEVVLDGRGAKPVTVRTDRPDARSSGDVVDFTEQLAGGGTAGHSWWQTRIFNDTNYSYVAPTATNVPDFSFMLVTQLAKQSEDGRTDNSPYVYNLRFPSKGQVPDVSRYRVRDHELAKVDASYASTGGKQWGKLHTLPSPYANEKNVDDAWWFTSASRLPANREEFYSAGDFVWFKKLLVDGNSSNGGYSEIYEYKPAVRYQPGKRYQEAWNRAVAGPSLKYSTETVRKGDNLSVILPVFASNAEGLSIGAAAGRTRLARNGKEIANVPRVPHYHFPDGGPVAFDVPADEADYTLTVEATRQEDTTVELSKEVTAAWRFRSSHVDGTATLPLIALRAKPELGRDNDAWRLLPTAMPIEVERPAGVTGDVRRVNVAASFDGGRTWHNQIVFKDGKQWRAYVWAPLLGRSPFVSLRLSAQDGSGNAVTQTITNAYRLK</sequence>
<dbReference type="PROSITE" id="PS00137">
    <property type="entry name" value="SUBTILASE_HIS"/>
    <property type="match status" value="1"/>
</dbReference>
<evidence type="ECO:0000259" key="9">
    <source>
        <dbReference type="Pfam" id="PF00082"/>
    </source>
</evidence>
<dbReference type="InterPro" id="IPR022398">
    <property type="entry name" value="Peptidase_S8_His-AS"/>
</dbReference>
<evidence type="ECO:0000256" key="6">
    <source>
        <dbReference type="PROSITE-ProRule" id="PRU01240"/>
    </source>
</evidence>
<dbReference type="RefSeq" id="WP_054291276.1">
    <property type="nucleotide sequence ID" value="NZ_CP012752.1"/>
</dbReference>
<feature type="domain" description="Peptidase S8/S53" evidence="9">
    <location>
        <begin position="204"/>
        <end position="469"/>
    </location>
</feature>
<dbReference type="SUPFAM" id="SSF52743">
    <property type="entry name" value="Subtilisin-like"/>
    <property type="match status" value="1"/>
</dbReference>
<accession>A0A0N9HVX4</accession>
<dbReference type="EMBL" id="CP012752">
    <property type="protein sequence ID" value="ALG09372.1"/>
    <property type="molecule type" value="Genomic_DNA"/>
</dbReference>
<dbReference type="Proteomes" id="UP000063699">
    <property type="component" value="Chromosome"/>
</dbReference>
<reference evidence="10 11" key="1">
    <citation type="submission" date="2015-07" db="EMBL/GenBank/DDBJ databases">
        <title>Genome sequencing of Kibdelosporangium phytohabitans.</title>
        <authorList>
            <person name="Qin S."/>
            <person name="Xing K."/>
        </authorList>
    </citation>
    <scope>NUCLEOTIDE SEQUENCE [LARGE SCALE GENOMIC DNA]</scope>
    <source>
        <strain evidence="10 11">KLBMP1111</strain>
    </source>
</reference>
<dbReference type="GO" id="GO:0004252">
    <property type="term" value="F:serine-type endopeptidase activity"/>
    <property type="evidence" value="ECO:0007669"/>
    <property type="project" value="UniProtKB-UniRule"/>
</dbReference>
<protein>
    <recommendedName>
        <fullName evidence="9">Peptidase S8/S53 domain-containing protein</fullName>
    </recommendedName>
</protein>
<dbReference type="InterPro" id="IPR023828">
    <property type="entry name" value="Peptidase_S8_Ser-AS"/>
</dbReference>
<feature type="active site" description="Charge relay system" evidence="5 6">
    <location>
        <position position="213"/>
    </location>
</feature>
<dbReference type="PROSITE" id="PS51892">
    <property type="entry name" value="SUBTILASE"/>
    <property type="match status" value="1"/>
</dbReference>
<dbReference type="Pfam" id="PF00082">
    <property type="entry name" value="Peptidase_S8"/>
    <property type="match status" value="1"/>
</dbReference>
<dbReference type="InterPro" id="IPR036852">
    <property type="entry name" value="Peptidase_S8/S53_dom_sf"/>
</dbReference>
<dbReference type="InterPro" id="IPR015500">
    <property type="entry name" value="Peptidase_S8_subtilisin-rel"/>
</dbReference>
<keyword evidence="11" id="KW-1185">Reference proteome</keyword>
<keyword evidence="3 6" id="KW-0378">Hydrolase</keyword>
<dbReference type="PROSITE" id="PS00136">
    <property type="entry name" value="SUBTILASE_ASP"/>
    <property type="match status" value="1"/>
</dbReference>
<feature type="region of interest" description="Disordered" evidence="8">
    <location>
        <begin position="10"/>
        <end position="32"/>
    </location>
</feature>
<evidence type="ECO:0000256" key="3">
    <source>
        <dbReference type="ARBA" id="ARBA00022801"/>
    </source>
</evidence>
<organism evidence="10 11">
    <name type="scientific">Kibdelosporangium phytohabitans</name>
    <dbReference type="NCBI Taxonomy" id="860235"/>
    <lineage>
        <taxon>Bacteria</taxon>
        <taxon>Bacillati</taxon>
        <taxon>Actinomycetota</taxon>
        <taxon>Actinomycetes</taxon>
        <taxon>Pseudonocardiales</taxon>
        <taxon>Pseudonocardiaceae</taxon>
        <taxon>Kibdelosporangium</taxon>
    </lineage>
</organism>
<evidence type="ECO:0000313" key="11">
    <source>
        <dbReference type="Proteomes" id="UP000063699"/>
    </source>
</evidence>
<dbReference type="PANTHER" id="PTHR43399:SF4">
    <property type="entry name" value="CELL WALL-ASSOCIATED PROTEASE"/>
    <property type="match status" value="1"/>
</dbReference>
<gene>
    <name evidence="10" type="ORF">AOZ06_22870</name>
</gene>
<dbReference type="Gene3D" id="3.40.50.200">
    <property type="entry name" value="Peptidase S8/S53 domain"/>
    <property type="match status" value="1"/>
</dbReference>
<evidence type="ECO:0000256" key="5">
    <source>
        <dbReference type="PIRSR" id="PIRSR615500-1"/>
    </source>
</evidence>
<proteinExistence type="inferred from homology"/>
<evidence type="ECO:0000256" key="7">
    <source>
        <dbReference type="RuleBase" id="RU003355"/>
    </source>
</evidence>
<evidence type="ECO:0000256" key="2">
    <source>
        <dbReference type="ARBA" id="ARBA00022670"/>
    </source>
</evidence>